<dbReference type="GO" id="GO:0050906">
    <property type="term" value="P:detection of stimulus involved in sensory perception"/>
    <property type="evidence" value="ECO:0007669"/>
    <property type="project" value="UniProtKB-ARBA"/>
</dbReference>
<evidence type="ECO:0000256" key="10">
    <source>
        <dbReference type="SAM" id="SignalP"/>
    </source>
</evidence>
<evidence type="ECO:0000256" key="6">
    <source>
        <dbReference type="ARBA" id="ARBA00023136"/>
    </source>
</evidence>
<evidence type="ECO:0000256" key="7">
    <source>
        <dbReference type="ARBA" id="ARBA00023170"/>
    </source>
</evidence>
<reference evidence="12" key="2">
    <citation type="submission" date="2022-06" db="UniProtKB">
        <authorList>
            <consortium name="EnsemblMetazoa"/>
        </authorList>
    </citation>
    <scope>IDENTIFICATION</scope>
    <source>
        <strain evidence="12">p50T (Dazao)</strain>
    </source>
</reference>
<evidence type="ECO:0000256" key="2">
    <source>
        <dbReference type="ARBA" id="ARBA00008685"/>
    </source>
</evidence>
<keyword evidence="8" id="KW-0325">Glycoprotein</keyword>
<dbReference type="Pfam" id="PF00060">
    <property type="entry name" value="Lig_chan"/>
    <property type="match status" value="1"/>
</dbReference>
<reference evidence="13" key="1">
    <citation type="journal article" date="2008" name="Insect Biochem. Mol. Biol.">
        <title>The genome of a lepidopteran model insect, the silkworm Bombyx mori.</title>
        <authorList>
            <consortium name="International Silkworm Genome Consortium"/>
        </authorList>
    </citation>
    <scope>NUCLEOTIDE SEQUENCE [LARGE SCALE GENOMIC DNA]</scope>
    <source>
        <strain evidence="13">p50T</strain>
    </source>
</reference>
<evidence type="ECO:0000256" key="4">
    <source>
        <dbReference type="ARBA" id="ARBA00022692"/>
    </source>
</evidence>
<proteinExistence type="inferred from homology"/>
<accession>A0A8R2HPE4</accession>
<keyword evidence="3" id="KW-1003">Cell membrane</keyword>
<feature type="signal peptide" evidence="10">
    <location>
        <begin position="1"/>
        <end position="25"/>
    </location>
</feature>
<comment type="similarity">
    <text evidence="2">Belongs to the glutamate-gated ion channel (TC 1.A.10.1) family.</text>
</comment>
<evidence type="ECO:0000313" key="13">
    <source>
        <dbReference type="Proteomes" id="UP000005204"/>
    </source>
</evidence>
<protein>
    <recommendedName>
        <fullName evidence="11">Ionotropic glutamate receptor C-terminal domain-containing protein</fullName>
    </recommendedName>
</protein>
<organism evidence="12 13">
    <name type="scientific">Bombyx mori</name>
    <name type="common">Silk moth</name>
    <dbReference type="NCBI Taxonomy" id="7091"/>
    <lineage>
        <taxon>Eukaryota</taxon>
        <taxon>Metazoa</taxon>
        <taxon>Ecdysozoa</taxon>
        <taxon>Arthropoda</taxon>
        <taxon>Hexapoda</taxon>
        <taxon>Insecta</taxon>
        <taxon>Pterygota</taxon>
        <taxon>Neoptera</taxon>
        <taxon>Endopterygota</taxon>
        <taxon>Lepidoptera</taxon>
        <taxon>Glossata</taxon>
        <taxon>Ditrysia</taxon>
        <taxon>Bombycoidea</taxon>
        <taxon>Bombycidae</taxon>
        <taxon>Bombycinae</taxon>
        <taxon>Bombyx</taxon>
    </lineage>
</organism>
<dbReference type="Gene3D" id="1.10.287.70">
    <property type="match status" value="1"/>
</dbReference>
<keyword evidence="4 9" id="KW-0812">Transmembrane</keyword>
<evidence type="ECO:0000256" key="1">
    <source>
        <dbReference type="ARBA" id="ARBA00004651"/>
    </source>
</evidence>
<feature type="transmembrane region" description="Helical" evidence="9">
    <location>
        <begin position="349"/>
        <end position="367"/>
    </location>
</feature>
<keyword evidence="13" id="KW-1185">Reference proteome</keyword>
<evidence type="ECO:0000256" key="5">
    <source>
        <dbReference type="ARBA" id="ARBA00022989"/>
    </source>
</evidence>
<keyword evidence="5 9" id="KW-1133">Transmembrane helix</keyword>
<keyword evidence="6 9" id="KW-0472">Membrane</keyword>
<dbReference type="GO" id="GO:0005886">
    <property type="term" value="C:plasma membrane"/>
    <property type="evidence" value="ECO:0007669"/>
    <property type="project" value="UniProtKB-SubCell"/>
</dbReference>
<feature type="domain" description="Ionotropic glutamate receptor C-terminal" evidence="11">
    <location>
        <begin position="354"/>
        <end position="608"/>
    </location>
</feature>
<feature type="chain" id="PRO_5035796043" description="Ionotropic glutamate receptor C-terminal domain-containing protein" evidence="10">
    <location>
        <begin position="26"/>
        <end position="635"/>
    </location>
</feature>
<sequence length="635" mass="73351">MSRNTRSFNILIILTLLILIHDVICFNETNQLYQEIMTYHSETSAKAIFASEVVSNIYNSFEQWYFTIAFCEFSYMENRIIKYTENYGNGNPVMLVNTCPRNDRAKFKPKYNIHGQTVYIITSENLRLEDSEQAVESLKRTGVFQPRSAVIFVVNIPVEIDSYFFYNVKMHFQLLWSRSITNSVLMVWSHKLRAYSYNPFFDEIRDITNVSDVSGFLDSQYKNLFGHELRLSVYRTIYLDDEIGPIRCHKNYLAKTVIDKLNATCKSLVPRDGSTVGDLLDNGTATGATSDLIDGYSDMELNSRILKNSFYGYIDTTYPLTQDELCFIVKKSDKQSTFTTVLNLLTSELLISLICFAICFVGIALIVRKIEKTLMKIEDKKTVGSVMIDILKCFLRQTAEIKFFGPVFRCITLAIVIYSLIINSVIDAILTSAITYPRYKPNLNTMNDLVKSNLTLGVHNRDFGIFNSSLNSEYYESLKNRIEIFSDKQIKKFIDERQFQYAVLLRRTEAENIVRKPANMKNGRKLFHIVAECPVPCSMVFCLRYGSPFKPILESILHRLSQYGVLKHWTDTEEYNYNRNTLNAENKERKSLSISNVYEVFLVTLGGFLISTIVFIIEVFLHAFDRYSQLQKKGN</sequence>
<name>A0A8R2HPE4_BOMMO</name>
<dbReference type="AlphaFoldDB" id="A0A8R2HPE4"/>
<dbReference type="GO" id="GO:0015276">
    <property type="term" value="F:ligand-gated monoatomic ion channel activity"/>
    <property type="evidence" value="ECO:0007669"/>
    <property type="project" value="InterPro"/>
</dbReference>
<dbReference type="InterPro" id="IPR001320">
    <property type="entry name" value="Iontro_rcpt_C"/>
</dbReference>
<evidence type="ECO:0000259" key="11">
    <source>
        <dbReference type="Pfam" id="PF00060"/>
    </source>
</evidence>
<dbReference type="PANTHER" id="PTHR42643:SF39">
    <property type="entry name" value="IONOTROPIC RECEPTOR 56A-RELATED"/>
    <property type="match status" value="1"/>
</dbReference>
<evidence type="ECO:0000256" key="9">
    <source>
        <dbReference type="SAM" id="Phobius"/>
    </source>
</evidence>
<keyword evidence="7" id="KW-0675">Receptor</keyword>
<evidence type="ECO:0000256" key="3">
    <source>
        <dbReference type="ARBA" id="ARBA00022475"/>
    </source>
</evidence>
<dbReference type="EnsemblMetazoa" id="XM_021352208.2">
    <property type="protein sequence ID" value="XP_021207883.2"/>
    <property type="gene ID" value="LOC101736495"/>
</dbReference>
<evidence type="ECO:0000256" key="8">
    <source>
        <dbReference type="ARBA" id="ARBA00023180"/>
    </source>
</evidence>
<dbReference type="SUPFAM" id="SSF53850">
    <property type="entry name" value="Periplasmic binding protein-like II"/>
    <property type="match status" value="1"/>
</dbReference>
<dbReference type="Proteomes" id="UP000005204">
    <property type="component" value="Unassembled WGS sequence"/>
</dbReference>
<feature type="transmembrane region" description="Helical" evidence="9">
    <location>
        <begin position="406"/>
        <end position="426"/>
    </location>
</feature>
<comment type="subcellular location">
    <subcellularLocation>
        <location evidence="1">Cell membrane</location>
        <topology evidence="1">Multi-pass membrane protein</topology>
    </subcellularLocation>
</comment>
<feature type="transmembrane region" description="Helical" evidence="9">
    <location>
        <begin position="600"/>
        <end position="624"/>
    </location>
</feature>
<keyword evidence="10" id="KW-0732">Signal</keyword>
<evidence type="ECO:0000313" key="12">
    <source>
        <dbReference type="EnsemblMetazoa" id="XP_021207883.2"/>
    </source>
</evidence>
<dbReference type="InterPro" id="IPR052192">
    <property type="entry name" value="Insect_Ionotropic_Sensory_Rcpt"/>
</dbReference>
<dbReference type="PANTHER" id="PTHR42643">
    <property type="entry name" value="IONOTROPIC RECEPTOR 20A-RELATED"/>
    <property type="match status" value="1"/>
</dbReference>